<comment type="similarity">
    <text evidence="2 9">Belongs to the GSP F family.</text>
</comment>
<keyword evidence="14" id="KW-1185">Reference proteome</keyword>
<dbReference type="GO" id="GO:0015628">
    <property type="term" value="P:protein secretion by the type II secretion system"/>
    <property type="evidence" value="ECO:0007669"/>
    <property type="project" value="TreeGrafter"/>
</dbReference>
<dbReference type="HOGENOM" id="CLU_035032_2_0_6"/>
<keyword evidence="7 11" id="KW-1133">Transmembrane helix</keyword>
<dbReference type="KEGG" id="fpp:FPB0191_00486"/>
<evidence type="ECO:0000256" key="2">
    <source>
        <dbReference type="ARBA" id="ARBA00005745"/>
    </source>
</evidence>
<feature type="domain" description="Type II secretion system protein GspF" evidence="12">
    <location>
        <begin position="63"/>
        <end position="185"/>
    </location>
</feature>
<keyword evidence="3 9" id="KW-0813">Transport</keyword>
<dbReference type="OrthoDB" id="9805682at2"/>
<dbReference type="PANTHER" id="PTHR30012">
    <property type="entry name" value="GENERAL SECRETION PATHWAY PROTEIN"/>
    <property type="match status" value="1"/>
</dbReference>
<proteinExistence type="inferred from homology"/>
<keyword evidence="6 9" id="KW-0812">Transmembrane</keyword>
<dbReference type="FunFam" id="1.20.81.30:FF:000001">
    <property type="entry name" value="Type II secretion system protein F"/>
    <property type="match status" value="2"/>
</dbReference>
<dbReference type="PANTHER" id="PTHR30012:SF7">
    <property type="entry name" value="PROTEIN TRANSPORT PROTEIN HOFC HOMOLOG"/>
    <property type="match status" value="1"/>
</dbReference>
<keyword evidence="10" id="KW-0175">Coiled coil</keyword>
<reference evidence="13 14" key="1">
    <citation type="journal article" date="2014" name="Appl. Environ. Microbiol.">
        <title>Gut symbionts from distinct hosts exhibit genotoxic activity via divergent colibactin biosynthetic pathways.</title>
        <authorList>
            <person name="Engel P."/>
            <person name="Vizcaino M.I."/>
            <person name="Crawford J.M."/>
        </authorList>
    </citation>
    <scope>NUCLEOTIDE SEQUENCE [LARGE SCALE GENOMIC DNA]</scope>
    <source>
        <strain evidence="13 14">PEB0191</strain>
    </source>
</reference>
<dbReference type="PRINTS" id="PR00812">
    <property type="entry name" value="BCTERIALGSPF"/>
</dbReference>
<dbReference type="STRING" id="1267021.FPB0191_00486"/>
<evidence type="ECO:0000313" key="13">
    <source>
        <dbReference type="EMBL" id="AJA44318.1"/>
    </source>
</evidence>
<comment type="subcellular location">
    <subcellularLocation>
        <location evidence="1 9">Cell inner membrane</location>
        <topology evidence="1 9">Multi-pass membrane protein</topology>
    </subcellularLocation>
</comment>
<dbReference type="InterPro" id="IPR042094">
    <property type="entry name" value="T2SS_GspF_sf"/>
</dbReference>
<feature type="transmembrane region" description="Helical" evidence="11">
    <location>
        <begin position="164"/>
        <end position="188"/>
    </location>
</feature>
<keyword evidence="4" id="KW-1003">Cell membrane</keyword>
<dbReference type="Pfam" id="PF00482">
    <property type="entry name" value="T2SSF"/>
    <property type="match status" value="2"/>
</dbReference>
<evidence type="ECO:0000256" key="6">
    <source>
        <dbReference type="ARBA" id="ARBA00022692"/>
    </source>
</evidence>
<evidence type="ECO:0000256" key="9">
    <source>
        <dbReference type="RuleBase" id="RU003923"/>
    </source>
</evidence>
<dbReference type="GO" id="GO:0005886">
    <property type="term" value="C:plasma membrane"/>
    <property type="evidence" value="ECO:0007669"/>
    <property type="project" value="UniProtKB-SubCell"/>
</dbReference>
<keyword evidence="5" id="KW-0997">Cell inner membrane</keyword>
<dbReference type="PROSITE" id="PS00874">
    <property type="entry name" value="T2SP_F"/>
    <property type="match status" value="1"/>
</dbReference>
<protein>
    <submittedName>
        <fullName evidence="13">Type II secretory pathway, component PulF</fullName>
    </submittedName>
</protein>
<evidence type="ECO:0000256" key="7">
    <source>
        <dbReference type="ARBA" id="ARBA00022989"/>
    </source>
</evidence>
<evidence type="ECO:0000256" key="11">
    <source>
        <dbReference type="SAM" id="Phobius"/>
    </source>
</evidence>
<dbReference type="AlphaFoldDB" id="A0A0A7RYJ0"/>
<sequence>MVITMKRIYLWQDISGKQHILVAKSFYQARQVLLLQQKLFFKLTAKNYISKRSFSIQQLIVVTKQLATMLKAGLPIIETLTLIANDHPILQWQWLLNEIKQQLILGKTITQALSRYPDIFSPLYQEIIATGEITGQLENSFARLAELLEKNHQLRQKIKKALRYPIFLLLVTIIVCLIMLLVVLPNFIDVYQNFDAQLPPFTQAVITFSNFLQEKYLVLLCIIFISSVIYQKYLKKRYGQIILQLLLKLPVLGQLLISANLTLIFQTLLITQQSGIPLIASIATAQKTTYHQLFQYALAKINIAIKQGKSFSLAIDEITIFPKICFQLIRVGEESGTLEIMLQRLANYYESHNDQLTDNLTSKIEPFMISIMALIIGSLVIAMYLPIFQLGSVIH</sequence>
<dbReference type="Proteomes" id="UP000030901">
    <property type="component" value="Chromosome"/>
</dbReference>
<name>A0A0A7RYJ0_FRIPE</name>
<evidence type="ECO:0000256" key="1">
    <source>
        <dbReference type="ARBA" id="ARBA00004429"/>
    </source>
</evidence>
<dbReference type="InterPro" id="IPR018076">
    <property type="entry name" value="T2SS_GspF_dom"/>
</dbReference>
<evidence type="ECO:0000256" key="8">
    <source>
        <dbReference type="ARBA" id="ARBA00023136"/>
    </source>
</evidence>
<dbReference type="InterPro" id="IPR003004">
    <property type="entry name" value="GspF/PilC"/>
</dbReference>
<organism evidence="13 14">
    <name type="scientific">Frischella perrara</name>
    <dbReference type="NCBI Taxonomy" id="1267021"/>
    <lineage>
        <taxon>Bacteria</taxon>
        <taxon>Pseudomonadati</taxon>
        <taxon>Pseudomonadota</taxon>
        <taxon>Gammaproteobacteria</taxon>
        <taxon>Orbales</taxon>
        <taxon>Orbaceae</taxon>
        <taxon>Frischella</taxon>
    </lineage>
</organism>
<evidence type="ECO:0000256" key="4">
    <source>
        <dbReference type="ARBA" id="ARBA00022475"/>
    </source>
</evidence>
<accession>A0A0A7RYJ0</accession>
<evidence type="ECO:0000259" key="12">
    <source>
        <dbReference type="Pfam" id="PF00482"/>
    </source>
</evidence>
<feature type="transmembrane region" description="Helical" evidence="11">
    <location>
        <begin position="367"/>
        <end position="387"/>
    </location>
</feature>
<evidence type="ECO:0000256" key="3">
    <source>
        <dbReference type="ARBA" id="ARBA00022448"/>
    </source>
</evidence>
<dbReference type="InterPro" id="IPR001992">
    <property type="entry name" value="T2SS_GspF/T4SS_PilC_CS"/>
</dbReference>
<dbReference type="Gene3D" id="1.20.81.30">
    <property type="entry name" value="Type II secretion system (T2SS), domain F"/>
    <property type="match status" value="2"/>
</dbReference>
<evidence type="ECO:0000256" key="5">
    <source>
        <dbReference type="ARBA" id="ARBA00022519"/>
    </source>
</evidence>
<evidence type="ECO:0000256" key="10">
    <source>
        <dbReference type="SAM" id="Coils"/>
    </source>
</evidence>
<dbReference type="EMBL" id="CP009056">
    <property type="protein sequence ID" value="AJA44318.1"/>
    <property type="molecule type" value="Genomic_DNA"/>
</dbReference>
<feature type="coiled-coil region" evidence="10">
    <location>
        <begin position="137"/>
        <end position="164"/>
    </location>
</feature>
<keyword evidence="8 11" id="KW-0472">Membrane</keyword>
<feature type="domain" description="Type II secretion system protein GspF" evidence="12">
    <location>
        <begin position="266"/>
        <end position="386"/>
    </location>
</feature>
<evidence type="ECO:0000313" key="14">
    <source>
        <dbReference type="Proteomes" id="UP000030901"/>
    </source>
</evidence>
<gene>
    <name evidence="13" type="ORF">FPB0191_00486</name>
</gene>
<feature type="transmembrane region" description="Helical" evidence="11">
    <location>
        <begin position="216"/>
        <end position="233"/>
    </location>
</feature>